<evidence type="ECO:0000313" key="2">
    <source>
        <dbReference type="EMBL" id="QOL00333.1"/>
    </source>
</evidence>
<proteinExistence type="predicted"/>
<organism evidence="2">
    <name type="scientific">uncultured organism</name>
    <dbReference type="NCBI Taxonomy" id="155900"/>
    <lineage>
        <taxon>unclassified sequences</taxon>
        <taxon>environmental samples</taxon>
    </lineage>
</organism>
<protein>
    <submittedName>
        <fullName evidence="2">Uncharacterized protein</fullName>
    </submittedName>
</protein>
<evidence type="ECO:0000256" key="1">
    <source>
        <dbReference type="SAM" id="Phobius"/>
    </source>
</evidence>
<keyword evidence="1" id="KW-0472">Membrane</keyword>
<accession>A0A7L9QBR8</accession>
<name>A0A7L9QBR8_9ZZZZ</name>
<keyword evidence="1" id="KW-1133">Transmembrane helix</keyword>
<feature type="transmembrane region" description="Helical" evidence="1">
    <location>
        <begin position="20"/>
        <end position="53"/>
    </location>
</feature>
<dbReference type="EMBL" id="MW000467">
    <property type="protein sequence ID" value="QOL00333.1"/>
    <property type="molecule type" value="Genomic_DNA"/>
</dbReference>
<keyword evidence="1" id="KW-0812">Transmembrane</keyword>
<dbReference type="AlphaFoldDB" id="A0A7L9QBR8"/>
<sequence>MSRFRALIHSRSAVTNVAELAGVGLISTGVALVFVPAAFIVAGVLIIAASIMIARAGE</sequence>
<reference evidence="2" key="1">
    <citation type="submission" date="2020-09" db="EMBL/GenBank/DDBJ databases">
        <title>A new high-throughput screening method to detect antimicrobial volatiles from metagenomic clone libraries.</title>
        <authorList>
            <person name="Stocker F."/>
            <person name="Obermeier M."/>
            <person name="Resch K."/>
            <person name="Berg G."/>
            <person name="Mueller Bogota C.A."/>
        </authorList>
    </citation>
    <scope>NUCLEOTIDE SEQUENCE</scope>
</reference>